<evidence type="ECO:0000313" key="3">
    <source>
        <dbReference type="EMBL" id="MFC7198571.1"/>
    </source>
</evidence>
<evidence type="ECO:0000313" key="4">
    <source>
        <dbReference type="Proteomes" id="UP001596447"/>
    </source>
</evidence>
<reference evidence="3 4" key="1">
    <citation type="journal article" date="2019" name="Int. J. Syst. Evol. Microbiol.">
        <title>The Global Catalogue of Microorganisms (GCM) 10K type strain sequencing project: providing services to taxonomists for standard genome sequencing and annotation.</title>
        <authorList>
            <consortium name="The Broad Institute Genomics Platform"/>
            <consortium name="The Broad Institute Genome Sequencing Center for Infectious Disease"/>
            <person name="Wu L."/>
            <person name="Ma J."/>
        </authorList>
    </citation>
    <scope>NUCLEOTIDE SEQUENCE [LARGE SCALE GENOMIC DNA]</scope>
    <source>
        <strain evidence="3 4">XZGYJ-43</strain>
    </source>
</reference>
<comment type="caution">
    <text evidence="3">The sequence shown here is derived from an EMBL/GenBank/DDBJ whole genome shotgun (WGS) entry which is preliminary data.</text>
</comment>
<feature type="region of interest" description="Disordered" evidence="1">
    <location>
        <begin position="1"/>
        <end position="39"/>
    </location>
</feature>
<dbReference type="AlphaFoldDB" id="A0ABD5Z082"/>
<evidence type="ECO:0000256" key="1">
    <source>
        <dbReference type="SAM" id="MobiDB-lite"/>
    </source>
</evidence>
<protein>
    <submittedName>
        <fullName evidence="3">Uncharacterized protein</fullName>
    </submittedName>
</protein>
<feature type="compositionally biased region" description="Basic and acidic residues" evidence="1">
    <location>
        <begin position="30"/>
        <end position="39"/>
    </location>
</feature>
<keyword evidence="2" id="KW-0472">Membrane</keyword>
<keyword evidence="2" id="KW-0812">Transmembrane</keyword>
<proteinExistence type="predicted"/>
<sequence>MSLRNNSNQSNNPDTSTPSPSTGRPSSESPKSERINELERQNKLLADRMIELEKREESQNQRINALIERLTSATTDFRSSVQVAHERASSKLLEAQKENFDRLEKQLQKQYEQEKRFYQFKSYSVLVLHVLALVLALMVIGRTLVLGFWQGLFLNRLWALEWLHWRMLTLLIIAALVGGILYLIYRGVITVQKNGFKI</sequence>
<dbReference type="RefSeq" id="WP_382267989.1">
    <property type="nucleotide sequence ID" value="NZ_JBHTAR010000008.1"/>
</dbReference>
<organism evidence="3 4">
    <name type="scientific">Halospeciosus flavus</name>
    <dbReference type="NCBI Taxonomy" id="3032283"/>
    <lineage>
        <taxon>Archaea</taxon>
        <taxon>Methanobacteriati</taxon>
        <taxon>Methanobacteriota</taxon>
        <taxon>Stenosarchaea group</taxon>
        <taxon>Halobacteria</taxon>
        <taxon>Halobacteriales</taxon>
        <taxon>Halobacteriaceae</taxon>
        <taxon>Halospeciosus</taxon>
    </lineage>
</organism>
<feature type="transmembrane region" description="Helical" evidence="2">
    <location>
        <begin position="123"/>
        <end position="145"/>
    </location>
</feature>
<feature type="compositionally biased region" description="Low complexity" evidence="1">
    <location>
        <begin position="1"/>
        <end position="29"/>
    </location>
</feature>
<feature type="transmembrane region" description="Helical" evidence="2">
    <location>
        <begin position="165"/>
        <end position="185"/>
    </location>
</feature>
<evidence type="ECO:0000256" key="2">
    <source>
        <dbReference type="SAM" id="Phobius"/>
    </source>
</evidence>
<dbReference type="Proteomes" id="UP001596447">
    <property type="component" value="Unassembled WGS sequence"/>
</dbReference>
<accession>A0ABD5Z082</accession>
<keyword evidence="4" id="KW-1185">Reference proteome</keyword>
<name>A0ABD5Z082_9EURY</name>
<gene>
    <name evidence="3" type="ORF">ACFQJ9_03805</name>
</gene>
<keyword evidence="2" id="KW-1133">Transmembrane helix</keyword>
<dbReference type="EMBL" id="JBHTAR010000008">
    <property type="protein sequence ID" value="MFC7198571.1"/>
    <property type="molecule type" value="Genomic_DNA"/>
</dbReference>